<proteinExistence type="predicted"/>
<gene>
    <name evidence="1" type="ORF">FXF69_41160</name>
</gene>
<organism evidence="1 2">
    <name type="scientific">Actinomadura chibensis</name>
    <dbReference type="NCBI Taxonomy" id="392828"/>
    <lineage>
        <taxon>Bacteria</taxon>
        <taxon>Bacillati</taxon>
        <taxon>Actinomycetota</taxon>
        <taxon>Actinomycetes</taxon>
        <taxon>Streptosporangiales</taxon>
        <taxon>Thermomonosporaceae</taxon>
        <taxon>Actinomadura</taxon>
    </lineage>
</organism>
<protein>
    <submittedName>
        <fullName evidence="1">Uncharacterized protein</fullName>
    </submittedName>
</protein>
<accession>A0A5D0N1K8</accession>
<keyword evidence="2" id="KW-1185">Reference proteome</keyword>
<dbReference type="STRING" id="1220554.GCA_001552135_07324"/>
<dbReference type="Proteomes" id="UP000323380">
    <property type="component" value="Unassembled WGS sequence"/>
</dbReference>
<sequence length="151" mass="15507">MNDDELMAGVRGAFETLDPVPAAVLAAARAAIALRVPSATLAELSHDRAGRTAAGVRGTAGRVLTFTCPGGTVEVEVEVAAHGGNRELTGRIVPPSAALVRVRHLELPPDGITARAEPAGLFCVPSVPAGLASLVFHLDDGTSIVTSWVRL</sequence>
<dbReference type="EMBL" id="VSFG01000016">
    <property type="protein sequence ID" value="TYB38354.1"/>
    <property type="molecule type" value="Genomic_DNA"/>
</dbReference>
<evidence type="ECO:0000313" key="2">
    <source>
        <dbReference type="Proteomes" id="UP000323380"/>
    </source>
</evidence>
<dbReference type="RefSeq" id="WP_067903002.1">
    <property type="nucleotide sequence ID" value="NZ_VSFG01000016.1"/>
</dbReference>
<evidence type="ECO:0000313" key="1">
    <source>
        <dbReference type="EMBL" id="TYB38354.1"/>
    </source>
</evidence>
<dbReference type="AlphaFoldDB" id="A0A5D0N1K8"/>
<reference evidence="1 2" key="1">
    <citation type="submission" date="2019-08" db="EMBL/GenBank/DDBJ databases">
        <title>Actinomadura sp. nov. CYP1-5 isolated from mountain soil.</title>
        <authorList>
            <person name="Songsumanus A."/>
            <person name="Kuncharoen N."/>
            <person name="Kudo T."/>
            <person name="Yuki M."/>
            <person name="Igarashi Y."/>
            <person name="Tanasupawat S."/>
        </authorList>
    </citation>
    <scope>NUCLEOTIDE SEQUENCE [LARGE SCALE GENOMIC DNA]</scope>
    <source>
        <strain evidence="1 2">JCM 14158</strain>
    </source>
</reference>
<name>A0A5D0N1K8_9ACTN</name>
<comment type="caution">
    <text evidence="1">The sequence shown here is derived from an EMBL/GenBank/DDBJ whole genome shotgun (WGS) entry which is preliminary data.</text>
</comment>